<gene>
    <name evidence="2" type="ORF">SAMN02745216_03242</name>
</gene>
<keyword evidence="3" id="KW-1185">Reference proteome</keyword>
<dbReference type="GO" id="GO:0004803">
    <property type="term" value="F:transposase activity"/>
    <property type="evidence" value="ECO:0007669"/>
    <property type="project" value="InterPro"/>
</dbReference>
<organism evidence="2 3">
    <name type="scientific">Desulfatibacillum alkenivorans DSM 16219</name>
    <dbReference type="NCBI Taxonomy" id="1121393"/>
    <lineage>
        <taxon>Bacteria</taxon>
        <taxon>Pseudomonadati</taxon>
        <taxon>Thermodesulfobacteriota</taxon>
        <taxon>Desulfobacteria</taxon>
        <taxon>Desulfobacterales</taxon>
        <taxon>Desulfatibacillaceae</taxon>
        <taxon>Desulfatibacillum</taxon>
    </lineage>
</organism>
<name>A0A1M6RFC0_9BACT</name>
<evidence type="ECO:0000256" key="1">
    <source>
        <dbReference type="SAM" id="MobiDB-lite"/>
    </source>
</evidence>
<dbReference type="STRING" id="1121393.SAMN02745216_03242"/>
<dbReference type="GO" id="GO:0003677">
    <property type="term" value="F:DNA binding"/>
    <property type="evidence" value="ECO:0007669"/>
    <property type="project" value="InterPro"/>
</dbReference>
<sequence length="134" mass="15705">HRQNTAMGDHKDRPYGDKDHTDMGDLKDRPYGGGANRPSGTLPDTVGRLIQGFKSITTHQYTVGVKQSDWPRFNSKLWQRNYYEHIVRDQNSFNLIREYIVNNPAQWLFDREHPEYTIIGSQSESLTEKEPWRV</sequence>
<dbReference type="SUPFAM" id="SSF143422">
    <property type="entry name" value="Transposase IS200-like"/>
    <property type="match status" value="1"/>
</dbReference>
<evidence type="ECO:0000313" key="2">
    <source>
        <dbReference type="EMBL" id="SHK31175.1"/>
    </source>
</evidence>
<dbReference type="InterPro" id="IPR036515">
    <property type="entry name" value="Transposase_17_sf"/>
</dbReference>
<reference evidence="3" key="1">
    <citation type="submission" date="2016-11" db="EMBL/GenBank/DDBJ databases">
        <authorList>
            <person name="Varghese N."/>
            <person name="Submissions S."/>
        </authorList>
    </citation>
    <scope>NUCLEOTIDE SEQUENCE [LARGE SCALE GENOMIC DNA]</scope>
    <source>
        <strain evidence="3">DSM 16219</strain>
    </source>
</reference>
<proteinExistence type="predicted"/>
<dbReference type="RefSeq" id="WP_211482819.1">
    <property type="nucleotide sequence ID" value="NZ_FQZU01000022.1"/>
</dbReference>
<evidence type="ECO:0000313" key="3">
    <source>
        <dbReference type="Proteomes" id="UP000183994"/>
    </source>
</evidence>
<dbReference type="GO" id="GO:0006313">
    <property type="term" value="P:DNA transposition"/>
    <property type="evidence" value="ECO:0007669"/>
    <property type="project" value="InterPro"/>
</dbReference>
<dbReference type="Gene3D" id="3.30.70.1290">
    <property type="entry name" value="Transposase IS200-like"/>
    <property type="match status" value="1"/>
</dbReference>
<dbReference type="Proteomes" id="UP000183994">
    <property type="component" value="Unassembled WGS sequence"/>
</dbReference>
<feature type="region of interest" description="Disordered" evidence="1">
    <location>
        <begin position="1"/>
        <end position="44"/>
    </location>
</feature>
<feature type="compositionally biased region" description="Basic and acidic residues" evidence="1">
    <location>
        <begin position="8"/>
        <end position="30"/>
    </location>
</feature>
<protein>
    <submittedName>
        <fullName evidence="2">Transposase IS200 like</fullName>
    </submittedName>
</protein>
<dbReference type="AlphaFoldDB" id="A0A1M6RFC0"/>
<accession>A0A1M6RFC0</accession>
<feature type="non-terminal residue" evidence="2">
    <location>
        <position position="1"/>
    </location>
</feature>
<dbReference type="EMBL" id="FQZU01000022">
    <property type="protein sequence ID" value="SHK31175.1"/>
    <property type="molecule type" value="Genomic_DNA"/>
</dbReference>